<protein>
    <submittedName>
        <fullName evidence="1">Uncharacterized protein</fullName>
    </submittedName>
</protein>
<evidence type="ECO:0000313" key="2">
    <source>
        <dbReference type="Proteomes" id="UP000241807"/>
    </source>
</evidence>
<dbReference type="KEGG" id="vg:54984308"/>
<proteinExistence type="predicted"/>
<organism evidence="1 2">
    <name type="scientific">Bordetella phage FP1</name>
    <dbReference type="NCBI Taxonomy" id="1916125"/>
    <lineage>
        <taxon>Viruses</taxon>
        <taxon>Duplodnaviria</taxon>
        <taxon>Heunggongvirae</taxon>
        <taxon>Uroviricota</taxon>
        <taxon>Caudoviricetes</taxon>
        <taxon>Mesyanzhinovviridae</taxon>
        <taxon>Rabinowitzvirinae</taxon>
        <taxon>Vojvodinavirus</taxon>
        <taxon>Vojvodinavirus FP1</taxon>
        <taxon>Bordetella virus FP1</taxon>
    </lineage>
</organism>
<reference evidence="1 2" key="1">
    <citation type="submission" date="2016-10" db="EMBL/GenBank/DDBJ databases">
        <title>Properties of three new Bordetella phage species from family Siphoviridae.</title>
        <authorList>
            <person name="Knezevic P."/>
            <person name="Petrovic Fabijan A."/>
            <person name="Doffkay Z."/>
            <person name="Rakhely G."/>
        </authorList>
    </citation>
    <scope>NUCLEOTIDE SEQUENCE [LARGE SCALE GENOMIC DNA]</scope>
</reference>
<dbReference type="EMBL" id="KY000220">
    <property type="protein sequence ID" value="APL99342.1"/>
    <property type="molecule type" value="Genomic_DNA"/>
</dbReference>
<evidence type="ECO:0000313" key="1">
    <source>
        <dbReference type="EMBL" id="APL99342.1"/>
    </source>
</evidence>
<reference evidence="2" key="2">
    <citation type="journal article" date="2021" name="Viruses">
        <title>Are Bordetella bronchiseptica Siphoviruses (Genus Vojvodinavirus) Appropriate for Phage Therapy Bacterial Allies or Foes?</title>
        <authorList>
            <person name="Petrovic Fabijan A."/>
            <person name="Aleksic Sabo V."/>
            <person name="Gavric D."/>
            <person name="Doffkay Z."/>
            <person name="Rakhely G."/>
            <person name="Knezevic P."/>
        </authorList>
    </citation>
    <scope>NUCLEOTIDE SEQUENCE [LARGE SCALE GENOMIC DNA]</scope>
</reference>
<name>A0A2D0W9K6_9CAUD</name>
<accession>A0A2D0W9K6</accession>
<dbReference type="Proteomes" id="UP000241807">
    <property type="component" value="Segment"/>
</dbReference>
<sequence length="78" mass="9178">MIAKADLKHGAYYAGRCRNASVARWNADTQRFIYWRSKFGFRFAEEIRHPDDDQVFDVFRAEREVEAPAEEIPLELSI</sequence>
<keyword evidence="2" id="KW-1185">Reference proteome</keyword>
<dbReference type="GeneID" id="54984308"/>
<dbReference type="RefSeq" id="YP_009794057.1">
    <property type="nucleotide sequence ID" value="NC_047878.1"/>
</dbReference>